<dbReference type="Proteomes" id="UP000838749">
    <property type="component" value="Unassembled WGS sequence"/>
</dbReference>
<dbReference type="RefSeq" id="WP_234532338.1">
    <property type="nucleotide sequence ID" value="NZ_CAKMAB010000005.1"/>
</dbReference>
<keyword evidence="2" id="KW-1185">Reference proteome</keyword>
<accession>A0ABN8FFF0</accession>
<dbReference type="EMBL" id="CAKMAB010000005">
    <property type="protein sequence ID" value="CAH1055087.1"/>
    <property type="molecule type" value="Genomic_DNA"/>
</dbReference>
<name>A0ABN8FFF0_9BACL</name>
<evidence type="ECO:0000313" key="2">
    <source>
        <dbReference type="Proteomes" id="UP000838749"/>
    </source>
</evidence>
<protein>
    <submittedName>
        <fullName evidence="1">Uncharacterized protein</fullName>
    </submittedName>
</protein>
<reference evidence="1" key="1">
    <citation type="submission" date="2021-12" db="EMBL/GenBank/DDBJ databases">
        <authorList>
            <person name="Criscuolo A."/>
        </authorList>
    </citation>
    <scope>NUCLEOTIDE SEQUENCE</scope>
    <source>
        <strain evidence="1">CIP111894</strain>
    </source>
</reference>
<gene>
    <name evidence="1" type="ORF">PAECIP111894_01237</name>
</gene>
<evidence type="ECO:0000313" key="1">
    <source>
        <dbReference type="EMBL" id="CAH1055087.1"/>
    </source>
</evidence>
<proteinExistence type="predicted"/>
<sequence length="123" mass="14599">MTNTNNQVTIEEILTHCDISKKAIEVINCFKFFLRTNEDKATFINEFEGRLVWKQRNPVFEAERLAKEIGSYHYTYDSYTTLEQMDMNTALETLFLEPLNICEILQFEYCLYKQMETVINCLV</sequence>
<organism evidence="1 2">
    <name type="scientific">Paenibacillus pseudetheri</name>
    <dbReference type="NCBI Taxonomy" id="2897682"/>
    <lineage>
        <taxon>Bacteria</taxon>
        <taxon>Bacillati</taxon>
        <taxon>Bacillota</taxon>
        <taxon>Bacilli</taxon>
        <taxon>Bacillales</taxon>
        <taxon>Paenibacillaceae</taxon>
        <taxon>Paenibacillus</taxon>
    </lineage>
</organism>
<comment type="caution">
    <text evidence="1">The sequence shown here is derived from an EMBL/GenBank/DDBJ whole genome shotgun (WGS) entry which is preliminary data.</text>
</comment>